<feature type="transmembrane region" description="Helical" evidence="6">
    <location>
        <begin position="320"/>
        <end position="338"/>
    </location>
</feature>
<name>A0A558AV31_9STAP</name>
<protein>
    <submittedName>
        <fullName evidence="8">Aromatic acid/H+ symport family MFS transporter</fullName>
    </submittedName>
</protein>
<evidence type="ECO:0000256" key="4">
    <source>
        <dbReference type="ARBA" id="ARBA00022989"/>
    </source>
</evidence>
<feature type="transmembrane region" description="Helical" evidence="6">
    <location>
        <begin position="410"/>
        <end position="429"/>
    </location>
</feature>
<evidence type="ECO:0000256" key="6">
    <source>
        <dbReference type="SAM" id="Phobius"/>
    </source>
</evidence>
<feature type="transmembrane region" description="Helical" evidence="6">
    <location>
        <begin position="147"/>
        <end position="169"/>
    </location>
</feature>
<dbReference type="InterPro" id="IPR020846">
    <property type="entry name" value="MFS_dom"/>
</dbReference>
<feature type="transmembrane region" description="Helical" evidence="6">
    <location>
        <begin position="253"/>
        <end position="273"/>
    </location>
</feature>
<dbReference type="Pfam" id="PF07690">
    <property type="entry name" value="MFS_1"/>
    <property type="match status" value="1"/>
</dbReference>
<dbReference type="PANTHER" id="PTHR23508">
    <property type="entry name" value="CARBOXYLIC ACID TRANSPORTER PROTEIN HOMOLOG"/>
    <property type="match status" value="1"/>
</dbReference>
<evidence type="ECO:0000313" key="9">
    <source>
        <dbReference type="Proteomes" id="UP000315103"/>
    </source>
</evidence>
<feature type="transmembrane region" description="Helical" evidence="6">
    <location>
        <begin position="55"/>
        <end position="76"/>
    </location>
</feature>
<gene>
    <name evidence="8" type="ORF">FO441_06890</name>
</gene>
<evidence type="ECO:0000256" key="1">
    <source>
        <dbReference type="ARBA" id="ARBA00004651"/>
    </source>
</evidence>
<evidence type="ECO:0000256" key="3">
    <source>
        <dbReference type="ARBA" id="ARBA00022692"/>
    </source>
</evidence>
<organism evidence="8 9">
    <name type="scientific">Salinicoccus cyprini</name>
    <dbReference type="NCBI Taxonomy" id="2493691"/>
    <lineage>
        <taxon>Bacteria</taxon>
        <taxon>Bacillati</taxon>
        <taxon>Bacillota</taxon>
        <taxon>Bacilli</taxon>
        <taxon>Bacillales</taxon>
        <taxon>Staphylococcaceae</taxon>
        <taxon>Salinicoccus</taxon>
    </lineage>
</organism>
<sequence>MRTIQLESVIDNSRFNKFHLLVFIWCFFAISFDGFDIALYGIGLPLMTEEFGLSAAQGGALGSYALIGMMAGTFILGSFSDIIGRKRVLALCLALISIFNMLAGFAPNATVFIIMRFIASMGMGGLMPVVISLMTEYSPKKNRAMTVAVMYCGYSFGAIFASVIGMVLLESLGWRFMYWLGALPLLSLPFFLKQFPESLSQHLSRNETGKVADILNRIEPQGNYRPSDRFEFTAAAKAGRGVPVNKLFSEGRALTTVAFWIMVFSCLMMIYGLNTWLPTIMMESGFGVASSLSFILILAVGQIIGSLAGGYFVDRIGHRNVLLLMYLIGAASFVALSVTQAPLLLYVLIAIGGACTGGTQNLVNPYISTFYPADIRGTGLSMAVGIGRLGSICAPVLIGLVLMTSLAPQTAFMAFAIPSLVGFTALLLVQEKHAGRIQKKIVSSTSGSNV</sequence>
<feature type="transmembrane region" description="Helical" evidence="6">
    <location>
        <begin position="88"/>
        <end position="107"/>
    </location>
</feature>
<dbReference type="RefSeq" id="WP_145287747.1">
    <property type="nucleotide sequence ID" value="NZ_VMSJ01000002.1"/>
</dbReference>
<evidence type="ECO:0000256" key="2">
    <source>
        <dbReference type="ARBA" id="ARBA00022448"/>
    </source>
</evidence>
<dbReference type="CDD" id="cd17365">
    <property type="entry name" value="MFS_PcaK_like"/>
    <property type="match status" value="1"/>
</dbReference>
<comment type="subcellular location">
    <subcellularLocation>
        <location evidence="1">Cell membrane</location>
        <topology evidence="1">Multi-pass membrane protein</topology>
    </subcellularLocation>
</comment>
<feature type="transmembrane region" description="Helical" evidence="6">
    <location>
        <begin position="293"/>
        <end position="313"/>
    </location>
</feature>
<keyword evidence="2" id="KW-0813">Transport</keyword>
<dbReference type="GO" id="GO:0005886">
    <property type="term" value="C:plasma membrane"/>
    <property type="evidence" value="ECO:0007669"/>
    <property type="project" value="UniProtKB-SubCell"/>
</dbReference>
<evidence type="ECO:0000259" key="7">
    <source>
        <dbReference type="PROSITE" id="PS50850"/>
    </source>
</evidence>
<accession>A0A558AV31</accession>
<comment type="caution">
    <text evidence="8">The sequence shown here is derived from an EMBL/GenBank/DDBJ whole genome shotgun (WGS) entry which is preliminary data.</text>
</comment>
<feature type="domain" description="Major facilitator superfamily (MFS) profile" evidence="7">
    <location>
        <begin position="22"/>
        <end position="434"/>
    </location>
</feature>
<dbReference type="AlphaFoldDB" id="A0A558AV31"/>
<feature type="transmembrane region" description="Helical" evidence="6">
    <location>
        <begin position="379"/>
        <end position="404"/>
    </location>
</feature>
<feature type="transmembrane region" description="Helical" evidence="6">
    <location>
        <begin position="344"/>
        <end position="367"/>
    </location>
</feature>
<keyword evidence="5 6" id="KW-0472">Membrane</keyword>
<dbReference type="InterPro" id="IPR036259">
    <property type="entry name" value="MFS_trans_sf"/>
</dbReference>
<dbReference type="OrthoDB" id="9787026at2"/>
<dbReference type="PROSITE" id="PS50850">
    <property type="entry name" value="MFS"/>
    <property type="match status" value="1"/>
</dbReference>
<feature type="transmembrane region" description="Helical" evidence="6">
    <location>
        <begin position="20"/>
        <end position="43"/>
    </location>
</feature>
<dbReference type="Gene3D" id="1.20.1250.20">
    <property type="entry name" value="MFS general substrate transporter like domains"/>
    <property type="match status" value="1"/>
</dbReference>
<dbReference type="SUPFAM" id="SSF103473">
    <property type="entry name" value="MFS general substrate transporter"/>
    <property type="match status" value="1"/>
</dbReference>
<proteinExistence type="predicted"/>
<keyword evidence="4 6" id="KW-1133">Transmembrane helix</keyword>
<dbReference type="EMBL" id="VMSJ01000002">
    <property type="protein sequence ID" value="TVT28133.1"/>
    <property type="molecule type" value="Genomic_DNA"/>
</dbReference>
<dbReference type="InterPro" id="IPR011701">
    <property type="entry name" value="MFS"/>
</dbReference>
<evidence type="ECO:0000313" key="8">
    <source>
        <dbReference type="EMBL" id="TVT28133.1"/>
    </source>
</evidence>
<evidence type="ECO:0000256" key="5">
    <source>
        <dbReference type="ARBA" id="ARBA00023136"/>
    </source>
</evidence>
<dbReference type="PANTHER" id="PTHR23508:SF10">
    <property type="entry name" value="CARBOXYLIC ACID TRANSPORTER PROTEIN HOMOLOG"/>
    <property type="match status" value="1"/>
</dbReference>
<keyword evidence="9" id="KW-1185">Reference proteome</keyword>
<dbReference type="GO" id="GO:0046943">
    <property type="term" value="F:carboxylic acid transmembrane transporter activity"/>
    <property type="evidence" value="ECO:0007669"/>
    <property type="project" value="TreeGrafter"/>
</dbReference>
<dbReference type="Proteomes" id="UP000315103">
    <property type="component" value="Unassembled WGS sequence"/>
</dbReference>
<feature type="transmembrane region" description="Helical" evidence="6">
    <location>
        <begin position="113"/>
        <end position="135"/>
    </location>
</feature>
<feature type="transmembrane region" description="Helical" evidence="6">
    <location>
        <begin position="175"/>
        <end position="192"/>
    </location>
</feature>
<reference evidence="8 9" key="1">
    <citation type="submission" date="2019-07" db="EMBL/GenBank/DDBJ databases">
        <title>Salinicoccus cyprini sp. nov., isolated from gastro-intestinal tract of mirror carp, Cyprinus carpio var. specularis, collected from Gobind Sagar Reservoir, Himachal Pradesh, India.</title>
        <authorList>
            <person name="Talwar C."/>
            <person name="Singh A.K."/>
            <person name="Lal R."/>
            <person name="Negi R.K."/>
        </authorList>
    </citation>
    <scope>NUCLEOTIDE SEQUENCE [LARGE SCALE GENOMIC DNA]</scope>
    <source>
        <strain evidence="8 9">CT19</strain>
    </source>
</reference>
<keyword evidence="3 6" id="KW-0812">Transmembrane</keyword>